<accession>A0A9D1N9Q8</accession>
<dbReference type="Proteomes" id="UP000886857">
    <property type="component" value="Unassembled WGS sequence"/>
</dbReference>
<dbReference type="Gene3D" id="1.25.40.10">
    <property type="entry name" value="Tetratricopeptide repeat domain"/>
    <property type="match status" value="1"/>
</dbReference>
<dbReference type="EMBL" id="DVOE01000073">
    <property type="protein sequence ID" value="HIU99142.1"/>
    <property type="molecule type" value="Genomic_DNA"/>
</dbReference>
<evidence type="ECO:0000256" key="1">
    <source>
        <dbReference type="SAM" id="MobiDB-lite"/>
    </source>
</evidence>
<organism evidence="2 3">
    <name type="scientific">Candidatus Limadaptatus stercoripullorum</name>
    <dbReference type="NCBI Taxonomy" id="2840846"/>
    <lineage>
        <taxon>Bacteria</taxon>
        <taxon>Bacillati</taxon>
        <taxon>Bacillota</taxon>
        <taxon>Clostridia</taxon>
        <taxon>Eubacteriales</taxon>
        <taxon>Candidatus Limadaptatus</taxon>
    </lineage>
</organism>
<evidence type="ECO:0000313" key="2">
    <source>
        <dbReference type="EMBL" id="HIU99142.1"/>
    </source>
</evidence>
<dbReference type="InterPro" id="IPR011990">
    <property type="entry name" value="TPR-like_helical_dom_sf"/>
</dbReference>
<evidence type="ECO:0000313" key="3">
    <source>
        <dbReference type="Proteomes" id="UP000886857"/>
    </source>
</evidence>
<protein>
    <recommendedName>
        <fullName evidence="4">Molecular chaperone DnaJ</fullName>
    </recommendedName>
</protein>
<proteinExistence type="predicted"/>
<sequence length="228" mass="25314">MPNDPFVILGIERGASQSEILEAYKKKREYYQAHVFDEGDAGADAARMLELLDNAYQDAMTYSHEHAAVGGTPDGGDFDLVKTAVREKHIDEAQKLLDDMYYRGAEWHYYQAVVFYEKNWLAESKKQLELAVDLDPSNDKYKRALENMKKKMDGTGAFSSGKEKGESFQGKQAGGQSSSYNPQHDAATERSYRQQQASAADGCCTACQCAICADCCCECMGGDLIRCC</sequence>
<reference evidence="2" key="1">
    <citation type="submission" date="2020-10" db="EMBL/GenBank/DDBJ databases">
        <authorList>
            <person name="Gilroy R."/>
        </authorList>
    </citation>
    <scope>NUCLEOTIDE SEQUENCE</scope>
    <source>
        <strain evidence="2">10406</strain>
    </source>
</reference>
<feature type="region of interest" description="Disordered" evidence="1">
    <location>
        <begin position="153"/>
        <end position="191"/>
    </location>
</feature>
<name>A0A9D1N9Q8_9FIRM</name>
<gene>
    <name evidence="2" type="ORF">IAC73_04810</name>
</gene>
<dbReference type="SUPFAM" id="SSF48452">
    <property type="entry name" value="TPR-like"/>
    <property type="match status" value="1"/>
</dbReference>
<evidence type="ECO:0008006" key="4">
    <source>
        <dbReference type="Google" id="ProtNLM"/>
    </source>
</evidence>
<dbReference type="AlphaFoldDB" id="A0A9D1N9Q8"/>
<reference evidence="2" key="2">
    <citation type="journal article" date="2021" name="PeerJ">
        <title>Extensive microbial diversity within the chicken gut microbiome revealed by metagenomics and culture.</title>
        <authorList>
            <person name="Gilroy R."/>
            <person name="Ravi A."/>
            <person name="Getino M."/>
            <person name="Pursley I."/>
            <person name="Horton D.L."/>
            <person name="Alikhan N.F."/>
            <person name="Baker D."/>
            <person name="Gharbi K."/>
            <person name="Hall N."/>
            <person name="Watson M."/>
            <person name="Adriaenssens E.M."/>
            <person name="Foster-Nyarko E."/>
            <person name="Jarju S."/>
            <person name="Secka A."/>
            <person name="Antonio M."/>
            <person name="Oren A."/>
            <person name="Chaudhuri R.R."/>
            <person name="La Ragione R."/>
            <person name="Hildebrand F."/>
            <person name="Pallen M.J."/>
        </authorList>
    </citation>
    <scope>NUCLEOTIDE SEQUENCE</scope>
    <source>
        <strain evidence="2">10406</strain>
    </source>
</reference>
<comment type="caution">
    <text evidence="2">The sequence shown here is derived from an EMBL/GenBank/DDBJ whole genome shotgun (WGS) entry which is preliminary data.</text>
</comment>